<feature type="active site" description="Proton donor" evidence="8">
    <location>
        <position position="422"/>
    </location>
</feature>
<evidence type="ECO:0000256" key="1">
    <source>
        <dbReference type="ARBA" id="ARBA00001974"/>
    </source>
</evidence>
<dbReference type="EMBL" id="JABCKI010006216">
    <property type="protein sequence ID" value="KAG5634979.1"/>
    <property type="molecule type" value="Genomic_DNA"/>
</dbReference>
<keyword evidence="12" id="KW-1185">Reference proteome</keyword>
<comment type="caution">
    <text evidence="11">The sequence shown here is derived from an EMBL/GenBank/DDBJ whole genome shotgun (WGS) entry which is preliminary data.</text>
</comment>
<evidence type="ECO:0000256" key="8">
    <source>
        <dbReference type="PIRSR" id="PIRSR000137-1"/>
    </source>
</evidence>
<organism evidence="11 12">
    <name type="scientific">Sphagnurus paluster</name>
    <dbReference type="NCBI Taxonomy" id="117069"/>
    <lineage>
        <taxon>Eukaryota</taxon>
        <taxon>Fungi</taxon>
        <taxon>Dikarya</taxon>
        <taxon>Basidiomycota</taxon>
        <taxon>Agaricomycotina</taxon>
        <taxon>Agaricomycetes</taxon>
        <taxon>Agaricomycetidae</taxon>
        <taxon>Agaricales</taxon>
        <taxon>Tricholomatineae</taxon>
        <taxon>Lyophyllaceae</taxon>
        <taxon>Sphagnurus</taxon>
    </lineage>
</organism>
<name>A0A9P7K3B5_9AGAR</name>
<dbReference type="InterPro" id="IPR007867">
    <property type="entry name" value="GMC_OxRtase_C"/>
</dbReference>
<feature type="binding site" evidence="9">
    <location>
        <begin position="421"/>
        <end position="422"/>
    </location>
    <ligand>
        <name>FAD</name>
        <dbReference type="ChEBI" id="CHEBI:57692"/>
    </ligand>
</feature>
<evidence type="ECO:0000313" key="12">
    <source>
        <dbReference type="Proteomes" id="UP000717328"/>
    </source>
</evidence>
<dbReference type="SUPFAM" id="SSF54373">
    <property type="entry name" value="FAD-linked reductases, C-terminal domain"/>
    <property type="match status" value="1"/>
</dbReference>
<evidence type="ECO:0000256" key="4">
    <source>
        <dbReference type="ARBA" id="ARBA00022729"/>
    </source>
</evidence>
<dbReference type="InterPro" id="IPR000172">
    <property type="entry name" value="GMC_OxRdtase_N"/>
</dbReference>
<dbReference type="Pfam" id="PF05199">
    <property type="entry name" value="GMC_oxred_C"/>
    <property type="match status" value="1"/>
</dbReference>
<keyword evidence="3" id="KW-0285">Flavoprotein</keyword>
<reference evidence="11" key="2">
    <citation type="submission" date="2021-10" db="EMBL/GenBank/DDBJ databases">
        <title>Phylogenomics reveals ancestral predisposition of the termite-cultivated fungus Termitomyces towards a domesticated lifestyle.</title>
        <authorList>
            <person name="Auxier B."/>
            <person name="Grum-Grzhimaylo A."/>
            <person name="Cardenas M.E."/>
            <person name="Lodge J.D."/>
            <person name="Laessoe T."/>
            <person name="Pedersen O."/>
            <person name="Smith M.E."/>
            <person name="Kuyper T.W."/>
            <person name="Franco-Molano E.A."/>
            <person name="Baroni T.J."/>
            <person name="Aanen D.K."/>
        </authorList>
    </citation>
    <scope>NUCLEOTIDE SEQUENCE</scope>
    <source>
        <strain evidence="11">D49</strain>
    </source>
</reference>
<keyword evidence="6" id="KW-0560">Oxidoreductase</keyword>
<keyword evidence="7" id="KW-0325">Glycoprotein</keyword>
<feature type="active site" description="Proton acceptor" evidence="8">
    <location>
        <position position="465"/>
    </location>
</feature>
<dbReference type="PANTHER" id="PTHR11552:SF201">
    <property type="entry name" value="GLUCOSE-METHANOL-CHOLINE OXIDOREDUCTASE N-TERMINAL DOMAIN-CONTAINING PROTEIN"/>
    <property type="match status" value="1"/>
</dbReference>
<proteinExistence type="inferred from homology"/>
<dbReference type="Proteomes" id="UP000717328">
    <property type="component" value="Unassembled WGS sequence"/>
</dbReference>
<evidence type="ECO:0000256" key="5">
    <source>
        <dbReference type="ARBA" id="ARBA00022827"/>
    </source>
</evidence>
<dbReference type="InterPro" id="IPR012132">
    <property type="entry name" value="GMC_OxRdtase"/>
</dbReference>
<evidence type="ECO:0000256" key="6">
    <source>
        <dbReference type="ARBA" id="ARBA00023002"/>
    </source>
</evidence>
<dbReference type="OrthoDB" id="269227at2759"/>
<dbReference type="Pfam" id="PF00732">
    <property type="entry name" value="GMC_oxred_N"/>
    <property type="match status" value="1"/>
</dbReference>
<sequence>MDNVTPGEIGFLPGVDKRPGEANLRDGAVGGPVNVSYNNNDTAITPWVEKWHQAWLNYGAYMNPDPESGNSTGMTITARPVDPKTGTRVYATNAYLEPVLHRKNLYVLTGAEATKILFAEDSLPKNTAKIDESALVATGVEYGTPSNVTQRYSVKANREVILSAGALKSPQLLELSGIGNQELLNSLGIKTILNFPEVGENMQDHLEWNVDYLLKEDAPYETWDVYRDPARDKAAWEEYQANRTGIYNASPGTLGFFPLQTFPQAFNVSELVEELDRELAAADLTPIRKKQFEIQRRHLIEGKVTQAEVTVLARGGVAHSNYPPMPGRSYLTVITFLLRPYSTGNVHINTADPFAAPLIDPKYNQFSFDWKVGAQWTKFAREVILSEPIGQYIERPVQPPASTTTLEEWDDFCREWTISVWHPVGSTSMAPREIGGVVSPKMVVYGTKNLRVVDASSMPINIAAHTLSTIYVMAEKMSDVIINDRRITDLNVQLTRQTKAYASKLAAKP</sequence>
<accession>A0A9P7K3B5</accession>
<evidence type="ECO:0000256" key="3">
    <source>
        <dbReference type="ARBA" id="ARBA00022630"/>
    </source>
</evidence>
<dbReference type="GO" id="GO:0050660">
    <property type="term" value="F:flavin adenine dinucleotide binding"/>
    <property type="evidence" value="ECO:0007669"/>
    <property type="project" value="InterPro"/>
</dbReference>
<keyword evidence="5 9" id="KW-0274">FAD</keyword>
<evidence type="ECO:0000256" key="7">
    <source>
        <dbReference type="ARBA" id="ARBA00023180"/>
    </source>
</evidence>
<dbReference type="PROSITE" id="PS00624">
    <property type="entry name" value="GMC_OXRED_2"/>
    <property type="match status" value="1"/>
</dbReference>
<comment type="cofactor">
    <cofactor evidence="1 9">
        <name>FAD</name>
        <dbReference type="ChEBI" id="CHEBI:57692"/>
    </cofactor>
</comment>
<reference evidence="11" key="1">
    <citation type="submission" date="2021-02" db="EMBL/GenBank/DDBJ databases">
        <authorList>
            <person name="Nieuwenhuis M."/>
            <person name="Van De Peppel L.J.J."/>
        </authorList>
    </citation>
    <scope>NUCLEOTIDE SEQUENCE</scope>
    <source>
        <strain evidence="11">D49</strain>
    </source>
</reference>
<evidence type="ECO:0000313" key="11">
    <source>
        <dbReference type="EMBL" id="KAG5634979.1"/>
    </source>
</evidence>
<dbReference type="PANTHER" id="PTHR11552">
    <property type="entry name" value="GLUCOSE-METHANOL-CHOLINE GMC OXIDOREDUCTASE"/>
    <property type="match status" value="1"/>
</dbReference>
<dbReference type="AlphaFoldDB" id="A0A9P7K3B5"/>
<dbReference type="GO" id="GO:0016614">
    <property type="term" value="F:oxidoreductase activity, acting on CH-OH group of donors"/>
    <property type="evidence" value="ECO:0007669"/>
    <property type="project" value="InterPro"/>
</dbReference>
<gene>
    <name evidence="11" type="ORF">H0H81_000157</name>
</gene>
<dbReference type="Gene3D" id="3.30.560.10">
    <property type="entry name" value="Glucose Oxidase, domain 3"/>
    <property type="match status" value="1"/>
</dbReference>
<dbReference type="InterPro" id="IPR036188">
    <property type="entry name" value="FAD/NAD-bd_sf"/>
</dbReference>
<evidence type="ECO:0000256" key="9">
    <source>
        <dbReference type="PIRSR" id="PIRSR000137-2"/>
    </source>
</evidence>
<evidence type="ECO:0000256" key="2">
    <source>
        <dbReference type="ARBA" id="ARBA00010790"/>
    </source>
</evidence>
<comment type="similarity">
    <text evidence="2">Belongs to the GMC oxidoreductase family.</text>
</comment>
<protein>
    <recommendedName>
        <fullName evidence="10">Glucose-methanol-choline oxidoreductase N-terminal domain-containing protein</fullName>
    </recommendedName>
</protein>
<dbReference type="PIRSF" id="PIRSF000137">
    <property type="entry name" value="Alcohol_oxidase"/>
    <property type="match status" value="1"/>
</dbReference>
<feature type="domain" description="Glucose-methanol-choline oxidoreductase N-terminal" evidence="10">
    <location>
        <begin position="165"/>
        <end position="179"/>
    </location>
</feature>
<dbReference type="SUPFAM" id="SSF51905">
    <property type="entry name" value="FAD/NAD(P)-binding domain"/>
    <property type="match status" value="1"/>
</dbReference>
<keyword evidence="4" id="KW-0732">Signal</keyword>
<evidence type="ECO:0000259" key="10">
    <source>
        <dbReference type="PROSITE" id="PS00624"/>
    </source>
</evidence>
<dbReference type="Gene3D" id="3.50.50.60">
    <property type="entry name" value="FAD/NAD(P)-binding domain"/>
    <property type="match status" value="2"/>
</dbReference>